<evidence type="ECO:0000313" key="12">
    <source>
        <dbReference type="EMBL" id="CAF3858372.1"/>
    </source>
</evidence>
<keyword evidence="6" id="KW-0675">Receptor</keyword>
<name>A0A815CM33_9BILA</name>
<evidence type="ECO:0000256" key="4">
    <source>
        <dbReference type="ARBA" id="ARBA00023040"/>
    </source>
</evidence>
<feature type="domain" description="G-protein coupled receptors family 1 profile" evidence="9">
    <location>
        <begin position="16"/>
        <end position="279"/>
    </location>
</feature>
<gene>
    <name evidence="10" type="ORF">IZO911_LOCUS33234</name>
    <name evidence="11" type="ORF">JYZ213_LOCUS35971</name>
    <name evidence="12" type="ORF">KXQ929_LOCUS20507</name>
</gene>
<reference evidence="10" key="1">
    <citation type="submission" date="2021-02" db="EMBL/GenBank/DDBJ databases">
        <authorList>
            <person name="Nowell W R."/>
        </authorList>
    </citation>
    <scope>NUCLEOTIDE SEQUENCE</scope>
</reference>
<evidence type="ECO:0000256" key="8">
    <source>
        <dbReference type="SAM" id="Phobius"/>
    </source>
</evidence>
<dbReference type="EMBL" id="CAJNOE010000602">
    <property type="protein sequence ID" value="CAF1285880.1"/>
    <property type="molecule type" value="Genomic_DNA"/>
</dbReference>
<dbReference type="InterPro" id="IPR017452">
    <property type="entry name" value="GPCR_Rhodpsn_7TM"/>
</dbReference>
<comment type="caution">
    <text evidence="10">The sequence shown here is derived from an EMBL/GenBank/DDBJ whole genome shotgun (WGS) entry which is preliminary data.</text>
</comment>
<dbReference type="SUPFAM" id="SSF81321">
    <property type="entry name" value="Family A G protein-coupled receptor-like"/>
    <property type="match status" value="1"/>
</dbReference>
<evidence type="ECO:0000256" key="3">
    <source>
        <dbReference type="ARBA" id="ARBA00022989"/>
    </source>
</evidence>
<feature type="transmembrane region" description="Helical" evidence="8">
    <location>
        <begin position="179"/>
        <end position="200"/>
    </location>
</feature>
<feature type="transmembrane region" description="Helical" evidence="8">
    <location>
        <begin position="44"/>
        <end position="66"/>
    </location>
</feature>
<keyword evidence="3 8" id="KW-1133">Transmembrane helix</keyword>
<dbReference type="GO" id="GO:0004930">
    <property type="term" value="F:G protein-coupled receptor activity"/>
    <property type="evidence" value="ECO:0007669"/>
    <property type="project" value="UniProtKB-KW"/>
</dbReference>
<evidence type="ECO:0000313" key="13">
    <source>
        <dbReference type="Proteomes" id="UP000663860"/>
    </source>
</evidence>
<keyword evidence="7" id="KW-0807">Transducer</keyword>
<organism evidence="10 13">
    <name type="scientific">Adineta steineri</name>
    <dbReference type="NCBI Taxonomy" id="433720"/>
    <lineage>
        <taxon>Eukaryota</taxon>
        <taxon>Metazoa</taxon>
        <taxon>Spiralia</taxon>
        <taxon>Gnathifera</taxon>
        <taxon>Rotifera</taxon>
        <taxon>Eurotatoria</taxon>
        <taxon>Bdelloidea</taxon>
        <taxon>Adinetida</taxon>
        <taxon>Adinetidae</taxon>
        <taxon>Adineta</taxon>
    </lineage>
</organism>
<dbReference type="PANTHER" id="PTHR24243">
    <property type="entry name" value="G-PROTEIN COUPLED RECEPTOR"/>
    <property type="match status" value="1"/>
</dbReference>
<dbReference type="Proteomes" id="UP000663860">
    <property type="component" value="Unassembled WGS sequence"/>
</dbReference>
<keyword evidence="5 8" id="KW-0472">Membrane</keyword>
<evidence type="ECO:0000256" key="7">
    <source>
        <dbReference type="ARBA" id="ARBA00023224"/>
    </source>
</evidence>
<evidence type="ECO:0000256" key="6">
    <source>
        <dbReference type="ARBA" id="ARBA00023170"/>
    </source>
</evidence>
<dbReference type="Gene3D" id="1.20.1070.10">
    <property type="entry name" value="Rhodopsin 7-helix transmembrane proteins"/>
    <property type="match status" value="1"/>
</dbReference>
<keyword evidence="2 8" id="KW-0812">Transmembrane</keyword>
<feature type="transmembrane region" description="Helical" evidence="8">
    <location>
        <begin position="260"/>
        <end position="282"/>
    </location>
</feature>
<dbReference type="PANTHER" id="PTHR24243:SF233">
    <property type="entry name" value="THYROTROPIN-RELEASING HORMONE RECEPTOR"/>
    <property type="match status" value="1"/>
</dbReference>
<feature type="transmembrane region" description="Helical" evidence="8">
    <location>
        <begin position="220"/>
        <end position="240"/>
    </location>
</feature>
<dbReference type="EMBL" id="CAJOBB010001446">
    <property type="protein sequence ID" value="CAF3858372.1"/>
    <property type="molecule type" value="Genomic_DNA"/>
</dbReference>
<dbReference type="Proteomes" id="UP000663868">
    <property type="component" value="Unassembled WGS sequence"/>
</dbReference>
<feature type="transmembrane region" description="Helical" evidence="8">
    <location>
        <begin position="86"/>
        <end position="105"/>
    </location>
</feature>
<dbReference type="AlphaFoldDB" id="A0A815CM33"/>
<dbReference type="Proteomes" id="UP000663845">
    <property type="component" value="Unassembled WGS sequence"/>
</dbReference>
<proteinExistence type="predicted"/>
<evidence type="ECO:0000313" key="10">
    <source>
        <dbReference type="EMBL" id="CAF1285880.1"/>
    </source>
</evidence>
<keyword evidence="4" id="KW-0297">G-protein coupled receptor</keyword>
<evidence type="ECO:0000256" key="1">
    <source>
        <dbReference type="ARBA" id="ARBA00004141"/>
    </source>
</evidence>
<dbReference type="PROSITE" id="PS50262">
    <property type="entry name" value="G_PROTEIN_RECEP_F1_2"/>
    <property type="match status" value="1"/>
</dbReference>
<evidence type="ECO:0000256" key="2">
    <source>
        <dbReference type="ARBA" id="ARBA00022692"/>
    </source>
</evidence>
<dbReference type="GO" id="GO:0005886">
    <property type="term" value="C:plasma membrane"/>
    <property type="evidence" value="ECO:0007669"/>
    <property type="project" value="TreeGrafter"/>
</dbReference>
<feature type="transmembrane region" description="Helical" evidence="8">
    <location>
        <begin position="126"/>
        <end position="147"/>
    </location>
</feature>
<sequence>MSVYTNITNNFTIYVGSVFFTVGILGNIINACIFYKNHRNPSTLLLFVASCFNLIYIFVGLLTRLMSAGLHVDVAANSLGWCKARFYLLQLCALTSVSCICYATIDQYFISSQSETLRRLSKISNVRRVLCILILFWILYSIPLALFSSLTQLSDGSIACVFINNLGFIRFASYFNLPLIWGMVPITILITFGILTYRNVSLLRNARNRDAAQRHLTSMILLHIIFIVFGTLPYAFYYTYSAITLFTAKTTGRQELEACISNIVAVILYCPNSCAFLVYYVASATYQKQVKKFLHIPDRATQIAPEHTATIEPKTRAMT</sequence>
<evidence type="ECO:0000259" key="9">
    <source>
        <dbReference type="PROSITE" id="PS50262"/>
    </source>
</evidence>
<evidence type="ECO:0000256" key="5">
    <source>
        <dbReference type="ARBA" id="ARBA00023136"/>
    </source>
</evidence>
<comment type="subcellular location">
    <subcellularLocation>
        <location evidence="1">Membrane</location>
        <topology evidence="1">Multi-pass membrane protein</topology>
    </subcellularLocation>
</comment>
<accession>A0A815CM33</accession>
<dbReference type="EMBL" id="CAJNOG010000838">
    <property type="protein sequence ID" value="CAF1368154.1"/>
    <property type="molecule type" value="Genomic_DNA"/>
</dbReference>
<feature type="transmembrane region" description="Helical" evidence="8">
    <location>
        <begin position="12"/>
        <end position="35"/>
    </location>
</feature>
<protein>
    <recommendedName>
        <fullName evidence="9">G-protein coupled receptors family 1 profile domain-containing protein</fullName>
    </recommendedName>
</protein>
<evidence type="ECO:0000313" key="11">
    <source>
        <dbReference type="EMBL" id="CAF1368154.1"/>
    </source>
</evidence>